<dbReference type="SMART" id="SM00646">
    <property type="entry name" value="Ami_3"/>
    <property type="match status" value="1"/>
</dbReference>
<gene>
    <name evidence="4" type="primary">cwlC</name>
    <name evidence="4" type="ORF">P5633_14995</name>
    <name evidence="3" type="ORF">SC09_Contig19orf01300</name>
</gene>
<dbReference type="PROSITE" id="PS51724">
    <property type="entry name" value="SPOR"/>
    <property type="match status" value="1"/>
</dbReference>
<reference evidence="4" key="2">
    <citation type="submission" date="2023-03" db="EMBL/GenBank/DDBJ databases">
        <title>Complete genome sequences of 52 Bacillus and Priestia strains isolated from West-African fermentations and 26 reference strains from the DSMZ collection.</title>
        <authorList>
            <person name="Wiedenbein E.S."/>
            <person name="Canoy T.S."/>
            <person name="Hui Y."/>
            <person name="Parkouda C."/>
            <person name="Dawende C."/>
            <person name="Ametefe E."/>
            <person name="Jespersen L."/>
            <person name="Nielsen D.S."/>
        </authorList>
    </citation>
    <scope>NUCLEOTIDE SEQUENCE</scope>
    <source>
        <strain evidence="4">PRO56</strain>
    </source>
</reference>
<reference evidence="3 5" key="1">
    <citation type="submission" date="2014-12" db="EMBL/GenBank/DDBJ databases">
        <title>Comparative genome analysis of Bacillus coagulans HM-08, Clostridium butyricum HM-68, Bacillus subtilis HM-66 and Bacillus licheniformis BL-09.</title>
        <authorList>
            <person name="Zhang H."/>
        </authorList>
    </citation>
    <scope>NUCLEOTIDE SEQUENCE [LARGE SCALE GENOMIC DNA]</scope>
    <source>
        <strain evidence="3 5">HM-66</strain>
    </source>
</reference>
<dbReference type="GO" id="GO:0009253">
    <property type="term" value="P:peptidoglycan catabolic process"/>
    <property type="evidence" value="ECO:0007669"/>
    <property type="project" value="InterPro"/>
</dbReference>
<dbReference type="Pfam" id="PF01520">
    <property type="entry name" value="Amidase_3"/>
    <property type="match status" value="1"/>
</dbReference>
<dbReference type="Proteomes" id="UP001214898">
    <property type="component" value="Chromosome"/>
</dbReference>
<dbReference type="GO" id="GO:0030288">
    <property type="term" value="C:outer membrane-bounded periplasmic space"/>
    <property type="evidence" value="ECO:0007669"/>
    <property type="project" value="TreeGrafter"/>
</dbReference>
<dbReference type="Proteomes" id="UP000032247">
    <property type="component" value="Unassembled WGS sequence"/>
</dbReference>
<dbReference type="PANTHER" id="PTHR30404">
    <property type="entry name" value="N-ACETYLMURAMOYL-L-ALANINE AMIDASE"/>
    <property type="match status" value="1"/>
</dbReference>
<dbReference type="Gene3D" id="3.40.630.40">
    <property type="entry name" value="Zn-dependent exopeptidases"/>
    <property type="match status" value="1"/>
</dbReference>
<evidence type="ECO:0000313" key="5">
    <source>
        <dbReference type="Proteomes" id="UP000032247"/>
    </source>
</evidence>
<dbReference type="PATRIC" id="fig|1423.173.peg.1624"/>
<evidence type="ECO:0000256" key="1">
    <source>
        <dbReference type="ARBA" id="ARBA00022801"/>
    </source>
</evidence>
<keyword evidence="1" id="KW-0378">Hydrolase</keyword>
<dbReference type="EMBL" id="JXBC01000002">
    <property type="protein sequence ID" value="KIU12745.1"/>
    <property type="molecule type" value="Genomic_DNA"/>
</dbReference>
<dbReference type="EMBL" id="CP120576">
    <property type="protein sequence ID" value="WEY83655.1"/>
    <property type="molecule type" value="Genomic_DNA"/>
</dbReference>
<feature type="domain" description="SPOR" evidence="2">
    <location>
        <begin position="180"/>
        <end position="254"/>
    </location>
</feature>
<dbReference type="STRING" id="483913.AN935_09005"/>
<name>A0A0D1KVH0_BACIU</name>
<dbReference type="InterPro" id="IPR007730">
    <property type="entry name" value="SPOR-like_dom"/>
</dbReference>
<dbReference type="InterPro" id="IPR050695">
    <property type="entry name" value="N-acetylmuramoyl_amidase_3"/>
</dbReference>
<dbReference type="SUPFAM" id="SSF53187">
    <property type="entry name" value="Zn-dependent exopeptidases"/>
    <property type="match status" value="1"/>
</dbReference>
<sequence length="255" mass="26972">MVKIFIDPGHGGSDPGATGNGLQEKTLTLQIALALRTILTNEYEGVSLLLSRTSDQYVSLNDRTNAANNWGADFFLSIHVNSGGGTGFESYIYPGVGAPTTTYQSAIHSEVIQAVDFADRGKKTANFHVLRESAMPALLTENGFIDTVADANKLKTSSFIQSLARGHANGLEQAFNLKKTSSSGLYKVQIGAFKVKANADSLASKAEAKGFDSIVLSKGGLYKVQIGAFSSKDNADTLAARAKNAGFDAIVILES</sequence>
<evidence type="ECO:0000259" key="2">
    <source>
        <dbReference type="PROSITE" id="PS51724"/>
    </source>
</evidence>
<dbReference type="InterPro" id="IPR002508">
    <property type="entry name" value="MurNAc-LAA_cat"/>
</dbReference>
<dbReference type="GO" id="GO:0008745">
    <property type="term" value="F:N-acetylmuramoyl-L-alanine amidase activity"/>
    <property type="evidence" value="ECO:0007669"/>
    <property type="project" value="InterPro"/>
</dbReference>
<dbReference type="GO" id="GO:0042834">
    <property type="term" value="F:peptidoglycan binding"/>
    <property type="evidence" value="ECO:0007669"/>
    <property type="project" value="InterPro"/>
</dbReference>
<accession>A0A0D1KVH0</accession>
<protein>
    <submittedName>
        <fullName evidence="3 4">Sporulation-specific N-acetylmuramoyl-L-alanine amidase</fullName>
    </submittedName>
</protein>
<dbReference type="PANTHER" id="PTHR30404:SF0">
    <property type="entry name" value="N-ACETYLMURAMOYL-L-ALANINE AMIDASE AMIC"/>
    <property type="match status" value="1"/>
</dbReference>
<evidence type="ECO:0000313" key="4">
    <source>
        <dbReference type="EMBL" id="WEY83655.1"/>
    </source>
</evidence>
<dbReference type="CDD" id="cd02696">
    <property type="entry name" value="MurNAc-LAA"/>
    <property type="match status" value="1"/>
</dbReference>
<dbReference type="AlphaFoldDB" id="A0A0D1KVH0"/>
<dbReference type="InterPro" id="IPR036680">
    <property type="entry name" value="SPOR-like_sf"/>
</dbReference>
<organism evidence="3 5">
    <name type="scientific">Bacillus subtilis</name>
    <dbReference type="NCBI Taxonomy" id="1423"/>
    <lineage>
        <taxon>Bacteria</taxon>
        <taxon>Bacillati</taxon>
        <taxon>Bacillota</taxon>
        <taxon>Bacilli</taxon>
        <taxon>Bacillales</taxon>
        <taxon>Bacillaceae</taxon>
        <taxon>Bacillus</taxon>
    </lineage>
</organism>
<dbReference type="Gene3D" id="3.30.70.1070">
    <property type="entry name" value="Sporulation related repeat"/>
    <property type="match status" value="1"/>
</dbReference>
<dbReference type="SUPFAM" id="SSF110997">
    <property type="entry name" value="Sporulation related repeat"/>
    <property type="match status" value="1"/>
</dbReference>
<dbReference type="Pfam" id="PF05036">
    <property type="entry name" value="SPOR"/>
    <property type="match status" value="1"/>
</dbReference>
<evidence type="ECO:0000313" key="3">
    <source>
        <dbReference type="EMBL" id="KIU12745.1"/>
    </source>
</evidence>
<proteinExistence type="predicted"/>